<organism evidence="1 2">
    <name type="scientific">Peribacillus huizhouensis</name>
    <dbReference type="NCBI Taxonomy" id="1501239"/>
    <lineage>
        <taxon>Bacteria</taxon>
        <taxon>Bacillati</taxon>
        <taxon>Bacillota</taxon>
        <taxon>Bacilli</taxon>
        <taxon>Bacillales</taxon>
        <taxon>Bacillaceae</taxon>
        <taxon>Peribacillus</taxon>
    </lineage>
</organism>
<evidence type="ECO:0000313" key="1">
    <source>
        <dbReference type="EMBL" id="MBA9028513.1"/>
    </source>
</evidence>
<reference evidence="1 2" key="1">
    <citation type="submission" date="2020-08" db="EMBL/GenBank/DDBJ databases">
        <title>Genomic Encyclopedia of Type Strains, Phase IV (KMG-IV): sequencing the most valuable type-strain genomes for metagenomic binning, comparative biology and taxonomic classification.</title>
        <authorList>
            <person name="Goeker M."/>
        </authorList>
    </citation>
    <scope>NUCLEOTIDE SEQUENCE [LARGE SCALE GENOMIC DNA]</scope>
    <source>
        <strain evidence="1 2">DSM 105481</strain>
    </source>
</reference>
<proteinExistence type="predicted"/>
<dbReference type="RefSeq" id="WP_182503593.1">
    <property type="nucleotide sequence ID" value="NZ_JACJHX010000015.1"/>
</dbReference>
<evidence type="ECO:0000313" key="2">
    <source>
        <dbReference type="Proteomes" id="UP000626697"/>
    </source>
</evidence>
<dbReference type="Proteomes" id="UP000626697">
    <property type="component" value="Unassembled WGS sequence"/>
</dbReference>
<dbReference type="InterPro" id="IPR036188">
    <property type="entry name" value="FAD/NAD-bd_sf"/>
</dbReference>
<name>A0ABR6CV21_9BACI</name>
<dbReference type="Gene3D" id="3.50.50.60">
    <property type="entry name" value="FAD/NAD(P)-binding domain"/>
    <property type="match status" value="1"/>
</dbReference>
<sequence length="59" mass="6408">MGSLKIAIIAVSHGGQFAGIDLKEKGHQVDIYERSAVTMDDRGAGLVVQPENHFFLNII</sequence>
<gene>
    <name evidence="1" type="ORF">HNP81_003833</name>
</gene>
<dbReference type="EMBL" id="JACJHX010000015">
    <property type="protein sequence ID" value="MBA9028513.1"/>
    <property type="molecule type" value="Genomic_DNA"/>
</dbReference>
<comment type="caution">
    <text evidence="1">The sequence shown here is derived from an EMBL/GenBank/DDBJ whole genome shotgun (WGS) entry which is preliminary data.</text>
</comment>
<accession>A0ABR6CV21</accession>
<keyword evidence="2" id="KW-1185">Reference proteome</keyword>
<protein>
    <submittedName>
        <fullName evidence="1">2-polyprenyl-6-methoxyphenol hydroxylase-like FAD-dependent oxidoreductase</fullName>
    </submittedName>
</protein>